<dbReference type="AlphaFoldDB" id="A0AAP0NF79"/>
<accession>A0AAP0NF79</accession>
<sequence>MSRSGEQMARKAESEEQEATVEGLPLESSPYVKYTDLEDYKRKAYGTEGHLDPKPGRGAGGTDAPTLSGSGLSDGQVSAIDTANRQGIP</sequence>
<dbReference type="Proteomes" id="UP001415857">
    <property type="component" value="Unassembled WGS sequence"/>
</dbReference>
<keyword evidence="3" id="KW-1185">Reference proteome</keyword>
<dbReference type="Pfam" id="PF10714">
    <property type="entry name" value="LEA_6"/>
    <property type="match status" value="1"/>
</dbReference>
<protein>
    <recommendedName>
        <fullName evidence="4">Late embryogenesis abundant protein, LEA-18</fullName>
    </recommendedName>
</protein>
<evidence type="ECO:0000256" key="1">
    <source>
        <dbReference type="SAM" id="MobiDB-lite"/>
    </source>
</evidence>
<proteinExistence type="predicted"/>
<gene>
    <name evidence="2" type="ORF">L1049_025517</name>
</gene>
<comment type="caution">
    <text evidence="2">The sequence shown here is derived from an EMBL/GenBank/DDBJ whole genome shotgun (WGS) entry which is preliminary data.</text>
</comment>
<dbReference type="EMBL" id="JBBPBK010000014">
    <property type="protein sequence ID" value="KAK9269944.1"/>
    <property type="molecule type" value="Genomic_DNA"/>
</dbReference>
<evidence type="ECO:0000313" key="2">
    <source>
        <dbReference type="EMBL" id="KAK9269944.1"/>
    </source>
</evidence>
<reference evidence="2 3" key="1">
    <citation type="journal article" date="2024" name="Plant J.">
        <title>Genome sequences and population genomics reveal climatic adaptation and genomic divergence between two closely related sweetgum species.</title>
        <authorList>
            <person name="Xu W.Q."/>
            <person name="Ren C.Q."/>
            <person name="Zhang X.Y."/>
            <person name="Comes H.P."/>
            <person name="Liu X.H."/>
            <person name="Li Y.G."/>
            <person name="Kettle C.J."/>
            <person name="Jalonen R."/>
            <person name="Gaisberger H."/>
            <person name="Ma Y.Z."/>
            <person name="Qiu Y.X."/>
        </authorList>
    </citation>
    <scope>NUCLEOTIDE SEQUENCE [LARGE SCALE GENOMIC DNA]</scope>
    <source>
        <strain evidence="2">Hangzhou</strain>
    </source>
</reference>
<feature type="compositionally biased region" description="Polar residues" evidence="1">
    <location>
        <begin position="65"/>
        <end position="89"/>
    </location>
</feature>
<organism evidence="2 3">
    <name type="scientific">Liquidambar formosana</name>
    <name type="common">Formosan gum</name>
    <dbReference type="NCBI Taxonomy" id="63359"/>
    <lineage>
        <taxon>Eukaryota</taxon>
        <taxon>Viridiplantae</taxon>
        <taxon>Streptophyta</taxon>
        <taxon>Embryophyta</taxon>
        <taxon>Tracheophyta</taxon>
        <taxon>Spermatophyta</taxon>
        <taxon>Magnoliopsida</taxon>
        <taxon>eudicotyledons</taxon>
        <taxon>Gunneridae</taxon>
        <taxon>Pentapetalae</taxon>
        <taxon>Saxifragales</taxon>
        <taxon>Altingiaceae</taxon>
        <taxon>Liquidambar</taxon>
    </lineage>
</organism>
<evidence type="ECO:0000313" key="3">
    <source>
        <dbReference type="Proteomes" id="UP001415857"/>
    </source>
</evidence>
<feature type="region of interest" description="Disordered" evidence="1">
    <location>
        <begin position="1"/>
        <end position="89"/>
    </location>
</feature>
<dbReference type="InterPro" id="IPR018930">
    <property type="entry name" value="LEA-18"/>
</dbReference>
<name>A0AAP0NF79_LIQFO</name>
<evidence type="ECO:0008006" key="4">
    <source>
        <dbReference type="Google" id="ProtNLM"/>
    </source>
</evidence>